<sequence>MDLGSASVSLTASEVAAKLNLQPHPEGGYYAETFRDDSVHLHKSQLSPEYKVDRPVSTCIYFLLPAGSVSRLHRIPCAETWHHYMGEPITVLELNEKDGSVKFTCLGSSLTDNQQPQYTVPPNVWFGSFPTKDFSISPDGTLLRAPPREAESHYALVGCTCAPAFQFQDFELAKRSELISRFPNLGPLITTLTFPE</sequence>
<comment type="caution">
    <text evidence="1">The sequence shown here is derived from an EMBL/GenBank/DDBJ whole genome shotgun (WGS) entry which is preliminary data.</text>
</comment>
<protein>
    <submittedName>
        <fullName evidence="1">Uncharacterized protein</fullName>
    </submittedName>
</protein>
<name>A0ACB9NFC8_BAUVA</name>
<evidence type="ECO:0000313" key="1">
    <source>
        <dbReference type="EMBL" id="KAI4335187.1"/>
    </source>
</evidence>
<reference evidence="1 2" key="1">
    <citation type="journal article" date="2022" name="DNA Res.">
        <title>Chromosomal-level genome assembly of the orchid tree Bauhinia variegata (Leguminosae; Cercidoideae) supports the allotetraploid origin hypothesis of Bauhinia.</title>
        <authorList>
            <person name="Zhong Y."/>
            <person name="Chen Y."/>
            <person name="Zheng D."/>
            <person name="Pang J."/>
            <person name="Liu Y."/>
            <person name="Luo S."/>
            <person name="Meng S."/>
            <person name="Qian L."/>
            <person name="Wei D."/>
            <person name="Dai S."/>
            <person name="Zhou R."/>
        </authorList>
    </citation>
    <scope>NUCLEOTIDE SEQUENCE [LARGE SCALE GENOMIC DNA]</scope>
    <source>
        <strain evidence="1">BV-YZ2020</strain>
    </source>
</reference>
<keyword evidence="2" id="KW-1185">Reference proteome</keyword>
<dbReference type="EMBL" id="CM039431">
    <property type="protein sequence ID" value="KAI4335187.1"/>
    <property type="molecule type" value="Genomic_DNA"/>
</dbReference>
<gene>
    <name evidence="1" type="ORF">L6164_013857</name>
</gene>
<accession>A0ACB9NFC8</accession>
<organism evidence="1 2">
    <name type="scientific">Bauhinia variegata</name>
    <name type="common">Purple orchid tree</name>
    <name type="synonym">Phanera variegata</name>
    <dbReference type="NCBI Taxonomy" id="167791"/>
    <lineage>
        <taxon>Eukaryota</taxon>
        <taxon>Viridiplantae</taxon>
        <taxon>Streptophyta</taxon>
        <taxon>Embryophyta</taxon>
        <taxon>Tracheophyta</taxon>
        <taxon>Spermatophyta</taxon>
        <taxon>Magnoliopsida</taxon>
        <taxon>eudicotyledons</taxon>
        <taxon>Gunneridae</taxon>
        <taxon>Pentapetalae</taxon>
        <taxon>rosids</taxon>
        <taxon>fabids</taxon>
        <taxon>Fabales</taxon>
        <taxon>Fabaceae</taxon>
        <taxon>Cercidoideae</taxon>
        <taxon>Cercideae</taxon>
        <taxon>Bauhiniinae</taxon>
        <taxon>Bauhinia</taxon>
    </lineage>
</organism>
<evidence type="ECO:0000313" key="2">
    <source>
        <dbReference type="Proteomes" id="UP000828941"/>
    </source>
</evidence>
<proteinExistence type="predicted"/>
<dbReference type="Proteomes" id="UP000828941">
    <property type="component" value="Chromosome 6"/>
</dbReference>